<dbReference type="STRING" id="675864.SAMN04489747_3029"/>
<dbReference type="Gene3D" id="3.10.180.10">
    <property type="entry name" value="2,3-Dihydroxybiphenyl 1,2-Dioxygenase, domain 1"/>
    <property type="match status" value="2"/>
</dbReference>
<dbReference type="RefSeq" id="WP_090594697.1">
    <property type="nucleotide sequence ID" value="NZ_LT629688.1"/>
</dbReference>
<dbReference type="Proteomes" id="UP000198546">
    <property type="component" value="Chromosome i"/>
</dbReference>
<evidence type="ECO:0000313" key="3">
    <source>
        <dbReference type="Proteomes" id="UP000198546"/>
    </source>
</evidence>
<proteinExistence type="predicted"/>
<organism evidence="2 3">
    <name type="scientific">Auraticoccus monumenti</name>
    <dbReference type="NCBI Taxonomy" id="675864"/>
    <lineage>
        <taxon>Bacteria</taxon>
        <taxon>Bacillati</taxon>
        <taxon>Actinomycetota</taxon>
        <taxon>Actinomycetes</taxon>
        <taxon>Propionibacteriales</taxon>
        <taxon>Propionibacteriaceae</taxon>
        <taxon>Auraticoccus</taxon>
    </lineage>
</organism>
<dbReference type="InterPro" id="IPR041581">
    <property type="entry name" value="Glyoxalase_6"/>
</dbReference>
<reference evidence="2 3" key="1">
    <citation type="submission" date="2016-10" db="EMBL/GenBank/DDBJ databases">
        <authorList>
            <person name="de Groot N.N."/>
        </authorList>
    </citation>
    <scope>NUCLEOTIDE SEQUENCE [LARGE SCALE GENOMIC DNA]</scope>
    <source>
        <strain evidence="2 3">MON 2.2</strain>
    </source>
</reference>
<sequence>MTVQLVSLCVGARDPDRLARFWSGLLGWPTAEDGHGGVALAPTDDTGFLLRFRASDEPRRSPNQMHLDLTSATPDQQQETRARALELGGGHLDIGQSPDEQHVVLADPEGNELYVVEAGNSFLADCGFVGAVSSDGTQALGCFWSRALDWPLVWDQDEETAIRSPHGGPKISWGGPPLAPTVRPGRWRLEVAPPSGTTAEDAVEGLLDLGATRTDVPVGHGAVGLLDPDGNEVTLLPRR</sequence>
<dbReference type="EMBL" id="LT629688">
    <property type="protein sequence ID" value="SDE29123.1"/>
    <property type="molecule type" value="Genomic_DNA"/>
</dbReference>
<protein>
    <recommendedName>
        <fullName evidence="1">Glyoxalase-like domain-containing protein</fullName>
    </recommendedName>
</protein>
<evidence type="ECO:0000259" key="1">
    <source>
        <dbReference type="Pfam" id="PF18029"/>
    </source>
</evidence>
<gene>
    <name evidence="2" type="ORF">SAMN04489747_3029</name>
</gene>
<feature type="domain" description="Glyoxalase-like" evidence="1">
    <location>
        <begin position="135"/>
        <end position="235"/>
    </location>
</feature>
<dbReference type="SUPFAM" id="SSF54593">
    <property type="entry name" value="Glyoxalase/Bleomycin resistance protein/Dihydroxybiphenyl dioxygenase"/>
    <property type="match status" value="2"/>
</dbReference>
<dbReference type="PANTHER" id="PTHR35908:SF1">
    <property type="entry name" value="CONSERVED PROTEIN"/>
    <property type="match status" value="1"/>
</dbReference>
<dbReference type="AlphaFoldDB" id="A0A1G7BQ76"/>
<dbReference type="OrthoDB" id="3823476at2"/>
<dbReference type="CDD" id="cd06587">
    <property type="entry name" value="VOC"/>
    <property type="match status" value="1"/>
</dbReference>
<keyword evidence="3" id="KW-1185">Reference proteome</keyword>
<name>A0A1G7BQ76_9ACTN</name>
<dbReference type="PANTHER" id="PTHR35908">
    <property type="entry name" value="HYPOTHETICAL FUSION PROTEIN"/>
    <property type="match status" value="1"/>
</dbReference>
<feature type="domain" description="Glyoxalase-like" evidence="1">
    <location>
        <begin position="8"/>
        <end position="115"/>
    </location>
</feature>
<evidence type="ECO:0000313" key="2">
    <source>
        <dbReference type="EMBL" id="SDE29123.1"/>
    </source>
</evidence>
<dbReference type="InterPro" id="IPR029068">
    <property type="entry name" value="Glyas_Bleomycin-R_OHBP_Dase"/>
</dbReference>
<dbReference type="Pfam" id="PF18029">
    <property type="entry name" value="Glyoxalase_6"/>
    <property type="match status" value="2"/>
</dbReference>
<accession>A0A1G7BQ76</accession>